<sequence>MRSQARVVVIGGGVVGASVLYHLTKRGWKDVVLIERDELTSGSTWHAAGGFHTLNGDPNVAKLQEYTINLYKEIEQISGQATGIHLTGGVMLVSNHDRWDWLKMAHARNRYLGVPTELIPVKEAKKYWPLLDEKQFIGAMFHPLEGHLDPSGTTHAYAKAARMQGAEVIRKNRVTDTVQRPDGTWDVVTEGGTIHAEHVVNAGGLWAREVGRFVGLELPILAMAHQYLITEEIPEVVAFNKETGHEMLHCIDFDGELYMRQERTGALVGTYEPNGRPWSPKVAPWDFSTELLPPDLEHISDNLERAFQHHPALAKAGIKNVIHGPFTFAPDGNPLVGPIRGLHNYWVACGVMAGFSQGGGVGLALSNWIVDGDPGFDIWAMDVARYGSWANMSYTSKKVIENYGRRFRITFPNEELPAARPLRTSPLYERFKAMGAFFGVGYGLEQALWFAPKGKKPTEKITFRRSNAFPIVGDECRAVRERVGVIEITGYAKYEITGQGAETWLSHLLANRIPAKGHLALTPMLNEAGKLIGDFTVAKADDERFYIFGSGPAENYHMRWFEGHLPKDGSVAVRPLTVELAGLSIAGPRARDLLAKLTDADVSNEAFPFMDFREMDLGIVPAKVGRVSFTGDLGYEIWVRSDYLLAAHDMIVEAGRELGLAHFGGRALMSLRLEKSWGTWAREYRPIYGPLEAGLGRFVSFKKNDFIGRDGALKEKETGGKLRLLTFTVETKDVDVIGDEPVWHRGKVIGWITSGGYAHYAGKSVALGYVPKEIAHEDEGFEIEIIGKRYKARPQREPLFDPKGERMRG</sequence>
<evidence type="ECO:0000313" key="1">
    <source>
        <dbReference type="EMBL" id="MBK1867454.1"/>
    </source>
</evidence>
<protein>
    <submittedName>
        <fullName evidence="1">GcvT family protein</fullName>
    </submittedName>
</protein>
<evidence type="ECO:0000313" key="2">
    <source>
        <dbReference type="Proteomes" id="UP000616151"/>
    </source>
</evidence>
<dbReference type="EMBL" id="JAENHL010000007">
    <property type="protein sequence ID" value="MBK1867454.1"/>
    <property type="molecule type" value="Genomic_DNA"/>
</dbReference>
<gene>
    <name evidence="1" type="ORF">JHL16_13945</name>
</gene>
<proteinExistence type="predicted"/>
<comment type="caution">
    <text evidence="1">The sequence shown here is derived from an EMBL/GenBank/DDBJ whole genome shotgun (WGS) entry which is preliminary data.</text>
</comment>
<organism evidence="1 2">
    <name type="scientific">Taklimakanibacter albus</name>
    <dbReference type="NCBI Taxonomy" id="2800327"/>
    <lineage>
        <taxon>Bacteria</taxon>
        <taxon>Pseudomonadati</taxon>
        <taxon>Pseudomonadota</taxon>
        <taxon>Alphaproteobacteria</taxon>
        <taxon>Hyphomicrobiales</taxon>
        <taxon>Aestuariivirgaceae</taxon>
        <taxon>Taklimakanibacter</taxon>
    </lineage>
</organism>
<reference evidence="1" key="1">
    <citation type="submission" date="2021-01" db="EMBL/GenBank/DDBJ databases">
        <authorList>
            <person name="Sun Q."/>
        </authorList>
    </citation>
    <scope>NUCLEOTIDE SEQUENCE</scope>
    <source>
        <strain evidence="1">YIM B02566</strain>
    </source>
</reference>
<accession>A0ACC5R464</accession>
<dbReference type="Proteomes" id="UP000616151">
    <property type="component" value="Unassembled WGS sequence"/>
</dbReference>
<keyword evidence="2" id="KW-1185">Reference proteome</keyword>
<name>A0ACC5R464_9HYPH</name>